<feature type="compositionally biased region" description="Acidic residues" evidence="1">
    <location>
        <begin position="206"/>
        <end position="263"/>
    </location>
</feature>
<gene>
    <name evidence="3" type="ORF">KIPB_013725</name>
</gene>
<feature type="compositionally biased region" description="Polar residues" evidence="1">
    <location>
        <begin position="274"/>
        <end position="284"/>
    </location>
</feature>
<evidence type="ECO:0000256" key="1">
    <source>
        <dbReference type="SAM" id="MobiDB-lite"/>
    </source>
</evidence>
<feature type="compositionally biased region" description="Acidic residues" evidence="1">
    <location>
        <begin position="174"/>
        <end position="199"/>
    </location>
</feature>
<dbReference type="Proteomes" id="UP000265618">
    <property type="component" value="Unassembled WGS sequence"/>
</dbReference>
<dbReference type="OrthoDB" id="436637at2759"/>
<protein>
    <recommendedName>
        <fullName evidence="2">RSE1/DDB1/CPSF1 first beta-propeller domain-containing protein</fullName>
    </recommendedName>
</protein>
<organism evidence="3 4">
    <name type="scientific">Kipferlia bialata</name>
    <dbReference type="NCBI Taxonomy" id="797122"/>
    <lineage>
        <taxon>Eukaryota</taxon>
        <taxon>Metamonada</taxon>
        <taxon>Carpediemonas-like organisms</taxon>
        <taxon>Kipferlia</taxon>
    </lineage>
</organism>
<dbReference type="Pfam" id="PF10433">
    <property type="entry name" value="Beta-prop_RSE1_1st"/>
    <property type="match status" value="1"/>
</dbReference>
<comment type="caution">
    <text evidence="3">The sequence shown here is derived from an EMBL/GenBank/DDBJ whole genome shotgun (WGS) entry which is preliminary data.</text>
</comment>
<accession>A0A9K3GPV4</accession>
<reference evidence="3 4" key="1">
    <citation type="journal article" date="2018" name="PLoS ONE">
        <title>The draft genome of Kipferlia bialata reveals reductive genome evolution in fornicate parasites.</title>
        <authorList>
            <person name="Tanifuji G."/>
            <person name="Takabayashi S."/>
            <person name="Kume K."/>
            <person name="Takagi M."/>
            <person name="Nakayama T."/>
            <person name="Kamikawa R."/>
            <person name="Inagaki Y."/>
            <person name="Hashimoto T."/>
        </authorList>
    </citation>
    <scope>NUCLEOTIDE SEQUENCE [LARGE SCALE GENOMIC DNA]</scope>
    <source>
        <strain evidence="3">NY0173</strain>
    </source>
</reference>
<dbReference type="Gene3D" id="2.130.10.10">
    <property type="entry name" value="YVTN repeat-like/Quinoprotein amine dehydrogenase"/>
    <property type="match status" value="1"/>
</dbReference>
<feature type="region of interest" description="Disordered" evidence="1">
    <location>
        <begin position="166"/>
        <end position="284"/>
    </location>
</feature>
<feature type="non-terminal residue" evidence="3">
    <location>
        <position position="1"/>
    </location>
</feature>
<evidence type="ECO:0000313" key="4">
    <source>
        <dbReference type="Proteomes" id="UP000265618"/>
    </source>
</evidence>
<sequence>DDIVKTEDGFSGMDRQREMEEMAGVVSGLSVTYIDTCPVAVSMSLLREGYLFVAAEQGDHRLYRFTGLGDPVVPELVGDSVPVFTPQSQGLLEAEAQIPSLSPLISMRPLRIHGRGVLAALSGTGSNSKLSLLEYGTSATIHGTLKFDRRLEGSELKVFSVGRQLENKQARPEPEEDAEELAPIESEPEAEAEAEAEADAEGKAEGEEEGEVMEVDGEAEGETEVMEVEGDDVVDIEEEGDVEAEEEEVVEEESSEEESEDDGFVQQHLLFVSLSPSANSRYST</sequence>
<dbReference type="InterPro" id="IPR015943">
    <property type="entry name" value="WD40/YVTN_repeat-like_dom_sf"/>
</dbReference>
<keyword evidence="4" id="KW-1185">Reference proteome</keyword>
<evidence type="ECO:0000259" key="2">
    <source>
        <dbReference type="Pfam" id="PF10433"/>
    </source>
</evidence>
<dbReference type="InterPro" id="IPR018846">
    <property type="entry name" value="Beta-prop_RSE1/DDB1/CPSF1_1st"/>
</dbReference>
<evidence type="ECO:0000313" key="3">
    <source>
        <dbReference type="EMBL" id="GIQ90793.1"/>
    </source>
</evidence>
<name>A0A9K3GPV4_9EUKA</name>
<proteinExistence type="predicted"/>
<feature type="domain" description="RSE1/DDB1/CPSF1 first beta-propeller" evidence="2">
    <location>
        <begin position="23"/>
        <end position="69"/>
    </location>
</feature>
<dbReference type="EMBL" id="BDIP01006675">
    <property type="protein sequence ID" value="GIQ90793.1"/>
    <property type="molecule type" value="Genomic_DNA"/>
</dbReference>
<dbReference type="AlphaFoldDB" id="A0A9K3GPV4"/>